<dbReference type="Gene3D" id="1.10.510.10">
    <property type="entry name" value="Transferase(Phosphotransferase) domain 1"/>
    <property type="match status" value="1"/>
</dbReference>
<dbReference type="InterPro" id="IPR011009">
    <property type="entry name" value="Kinase-like_dom_sf"/>
</dbReference>
<dbReference type="PROSITE" id="PS00108">
    <property type="entry name" value="PROTEIN_KINASE_ST"/>
    <property type="match status" value="1"/>
</dbReference>
<keyword evidence="7" id="KW-0732">Signal</keyword>
<dbReference type="AlphaFoldDB" id="A0A2T7CLH1"/>
<keyword evidence="16" id="KW-0723">Serine/threonine-protein kinase</keyword>
<dbReference type="SMART" id="SM00220">
    <property type="entry name" value="S_TKc"/>
    <property type="match status" value="1"/>
</dbReference>
<dbReference type="InterPro" id="IPR008271">
    <property type="entry name" value="Ser/Thr_kinase_AS"/>
</dbReference>
<keyword evidence="11" id="KW-1133">Transmembrane helix</keyword>
<dbReference type="SUPFAM" id="SSF56112">
    <property type="entry name" value="Protein kinase-like (PK-like)"/>
    <property type="match status" value="1"/>
</dbReference>
<evidence type="ECO:0000256" key="9">
    <source>
        <dbReference type="ARBA" id="ARBA00022777"/>
    </source>
</evidence>
<proteinExistence type="inferred from homology"/>
<name>A0A2T7CLH1_9POAL</name>
<keyword evidence="12" id="KW-0472">Membrane</keyword>
<keyword evidence="14" id="KW-0325">Glycoprotein</keyword>
<keyword evidence="8 15" id="KW-0547">Nucleotide-binding</keyword>
<evidence type="ECO:0000256" key="8">
    <source>
        <dbReference type="ARBA" id="ARBA00022741"/>
    </source>
</evidence>
<dbReference type="GO" id="GO:0005524">
    <property type="term" value="F:ATP binding"/>
    <property type="evidence" value="ECO:0007669"/>
    <property type="project" value="UniProtKB-UniRule"/>
</dbReference>
<keyword evidence="13" id="KW-0675">Receptor</keyword>
<gene>
    <name evidence="18" type="ORF">GQ55_8G068800</name>
</gene>
<feature type="binding site" evidence="15">
    <location>
        <position position="55"/>
    </location>
    <ligand>
        <name>ATP</name>
        <dbReference type="ChEBI" id="CHEBI:30616"/>
    </ligand>
</feature>
<keyword evidence="10 15" id="KW-0067">ATP-binding</keyword>
<reference evidence="18 19" key="1">
    <citation type="submission" date="2018-04" db="EMBL/GenBank/DDBJ databases">
        <title>WGS assembly of Panicum hallii var. hallii HAL2.</title>
        <authorList>
            <person name="Lovell J."/>
            <person name="Jenkins J."/>
            <person name="Lowry D."/>
            <person name="Mamidi S."/>
            <person name="Sreedasyam A."/>
            <person name="Weng X."/>
            <person name="Barry K."/>
            <person name="Bonette J."/>
            <person name="Campitelli B."/>
            <person name="Daum C."/>
            <person name="Gordon S."/>
            <person name="Gould B."/>
            <person name="Lipzen A."/>
            <person name="MacQueen A."/>
            <person name="Palacio-Mejia J."/>
            <person name="Plott C."/>
            <person name="Shakirov E."/>
            <person name="Shu S."/>
            <person name="Yoshinaga Y."/>
            <person name="Zane M."/>
            <person name="Rokhsar D."/>
            <person name="Grimwood J."/>
            <person name="Schmutz J."/>
            <person name="Juenger T."/>
        </authorList>
    </citation>
    <scope>NUCLEOTIDE SEQUENCE [LARGE SCALE GENOMIC DNA]</scope>
    <source>
        <strain evidence="19">cv. HAL2</strain>
    </source>
</reference>
<comment type="similarity">
    <text evidence="2">In the N-terminal section; belongs to the leguminous lectin family.</text>
</comment>
<keyword evidence="4" id="KW-1003">Cell membrane</keyword>
<evidence type="ECO:0000256" key="10">
    <source>
        <dbReference type="ARBA" id="ARBA00022840"/>
    </source>
</evidence>
<evidence type="ECO:0000256" key="14">
    <source>
        <dbReference type="ARBA" id="ARBA00023180"/>
    </source>
</evidence>
<sequence length="334" mass="37283">MEGVFRNGAGPKRFDYDVLAAATGNFSGDRKLGEGGFGSVYRGFIDKLNLDVAIKRVSRSSTQGWKEYASEVKIISGLRHRNLVKLIGWYHNHDELLLVFELMLNGSFDKHLYIAQNILSWQRRYQIILGIGSALLYLHEECEQDVLHRDIKPSNVMLDASFNAKLGDFGLARLVSHSRATHTTELAGTMGYLDPACISTGKFSTESDIYSFGVVLLEVDCGRQPVVVLLDNTIHLIRRVLELYRRQVILDAVDPRLSGDFNGLEMERVLLVGLWCTQHDQSLRPSMRQAISALRFEAPLPTVINSTPVGHLGSTPSLLVDDSTVTNSIYRSST</sequence>
<dbReference type="GO" id="GO:0004674">
    <property type="term" value="F:protein serine/threonine kinase activity"/>
    <property type="evidence" value="ECO:0007669"/>
    <property type="project" value="UniProtKB-KW"/>
</dbReference>
<evidence type="ECO:0000256" key="13">
    <source>
        <dbReference type="ARBA" id="ARBA00023170"/>
    </source>
</evidence>
<dbReference type="Gramene" id="PUZ44176">
    <property type="protein sequence ID" value="PUZ44176"/>
    <property type="gene ID" value="GQ55_8G068800"/>
</dbReference>
<evidence type="ECO:0000256" key="4">
    <source>
        <dbReference type="ARBA" id="ARBA00022475"/>
    </source>
</evidence>
<dbReference type="InterPro" id="IPR017441">
    <property type="entry name" value="Protein_kinase_ATP_BS"/>
</dbReference>
<evidence type="ECO:0000256" key="11">
    <source>
        <dbReference type="ARBA" id="ARBA00022989"/>
    </source>
</evidence>
<evidence type="ECO:0000256" key="15">
    <source>
        <dbReference type="PROSITE-ProRule" id="PRU10141"/>
    </source>
</evidence>
<evidence type="ECO:0000256" key="7">
    <source>
        <dbReference type="ARBA" id="ARBA00022729"/>
    </source>
</evidence>
<keyword evidence="9" id="KW-0418">Kinase</keyword>
<organism evidence="18 19">
    <name type="scientific">Panicum hallii var. hallii</name>
    <dbReference type="NCBI Taxonomy" id="1504633"/>
    <lineage>
        <taxon>Eukaryota</taxon>
        <taxon>Viridiplantae</taxon>
        <taxon>Streptophyta</taxon>
        <taxon>Embryophyta</taxon>
        <taxon>Tracheophyta</taxon>
        <taxon>Spermatophyta</taxon>
        <taxon>Magnoliopsida</taxon>
        <taxon>Liliopsida</taxon>
        <taxon>Poales</taxon>
        <taxon>Poaceae</taxon>
        <taxon>PACMAD clade</taxon>
        <taxon>Panicoideae</taxon>
        <taxon>Panicodae</taxon>
        <taxon>Paniceae</taxon>
        <taxon>Panicinae</taxon>
        <taxon>Panicum</taxon>
        <taxon>Panicum sect. Panicum</taxon>
    </lineage>
</organism>
<feature type="domain" description="Protein kinase" evidence="17">
    <location>
        <begin position="26"/>
        <end position="296"/>
    </location>
</feature>
<comment type="similarity">
    <text evidence="16">Belongs to the protein kinase superfamily.</text>
</comment>
<evidence type="ECO:0000256" key="16">
    <source>
        <dbReference type="RuleBase" id="RU000304"/>
    </source>
</evidence>
<dbReference type="FunFam" id="1.10.510.10:FF:000240">
    <property type="entry name" value="Lectin-domain containing receptor kinase A4.3"/>
    <property type="match status" value="1"/>
</dbReference>
<evidence type="ECO:0000256" key="1">
    <source>
        <dbReference type="ARBA" id="ARBA00004251"/>
    </source>
</evidence>
<accession>A0A2T7CLH1</accession>
<dbReference type="EMBL" id="CM009756">
    <property type="protein sequence ID" value="PUZ44176.1"/>
    <property type="molecule type" value="Genomic_DNA"/>
</dbReference>
<keyword evidence="5" id="KW-0808">Transferase</keyword>
<dbReference type="Proteomes" id="UP000244336">
    <property type="component" value="Chromosome 8"/>
</dbReference>
<comment type="subcellular location">
    <subcellularLocation>
        <location evidence="1">Cell membrane</location>
        <topology evidence="1">Single-pass type I membrane protein</topology>
    </subcellularLocation>
</comment>
<evidence type="ECO:0000259" key="17">
    <source>
        <dbReference type="PROSITE" id="PS50011"/>
    </source>
</evidence>
<dbReference type="GO" id="GO:0005886">
    <property type="term" value="C:plasma membrane"/>
    <property type="evidence" value="ECO:0007669"/>
    <property type="project" value="UniProtKB-SubCell"/>
</dbReference>
<evidence type="ECO:0000256" key="3">
    <source>
        <dbReference type="ARBA" id="ARBA00010217"/>
    </source>
</evidence>
<dbReference type="OrthoDB" id="1935106at2759"/>
<dbReference type="InterPro" id="IPR050528">
    <property type="entry name" value="L-type_Lectin-RKs"/>
</dbReference>
<dbReference type="GO" id="GO:0002229">
    <property type="term" value="P:defense response to oomycetes"/>
    <property type="evidence" value="ECO:0007669"/>
    <property type="project" value="UniProtKB-ARBA"/>
</dbReference>
<evidence type="ECO:0000256" key="6">
    <source>
        <dbReference type="ARBA" id="ARBA00022692"/>
    </source>
</evidence>
<dbReference type="FunFam" id="3.30.200.20:FF:000168">
    <property type="entry name" value="L-type lectin-domain containing receptor kinase IX.1"/>
    <property type="match status" value="1"/>
</dbReference>
<dbReference type="PANTHER" id="PTHR27007">
    <property type="match status" value="1"/>
</dbReference>
<evidence type="ECO:0000256" key="5">
    <source>
        <dbReference type="ARBA" id="ARBA00022679"/>
    </source>
</evidence>
<evidence type="ECO:0000256" key="12">
    <source>
        <dbReference type="ARBA" id="ARBA00023136"/>
    </source>
</evidence>
<dbReference type="InterPro" id="IPR000719">
    <property type="entry name" value="Prot_kinase_dom"/>
</dbReference>
<dbReference type="Pfam" id="PF00069">
    <property type="entry name" value="Pkinase"/>
    <property type="match status" value="1"/>
</dbReference>
<keyword evidence="19" id="KW-1185">Reference proteome</keyword>
<dbReference type="PROSITE" id="PS00107">
    <property type="entry name" value="PROTEIN_KINASE_ATP"/>
    <property type="match status" value="1"/>
</dbReference>
<dbReference type="PROSITE" id="PS50011">
    <property type="entry name" value="PROTEIN_KINASE_DOM"/>
    <property type="match status" value="1"/>
</dbReference>
<evidence type="ECO:0000313" key="19">
    <source>
        <dbReference type="Proteomes" id="UP000244336"/>
    </source>
</evidence>
<evidence type="ECO:0000256" key="2">
    <source>
        <dbReference type="ARBA" id="ARBA00008536"/>
    </source>
</evidence>
<dbReference type="Gene3D" id="3.30.200.20">
    <property type="entry name" value="Phosphorylase Kinase, domain 1"/>
    <property type="match status" value="1"/>
</dbReference>
<evidence type="ECO:0000313" key="18">
    <source>
        <dbReference type="EMBL" id="PUZ44176.1"/>
    </source>
</evidence>
<keyword evidence="6" id="KW-0812">Transmembrane</keyword>
<dbReference type="STRING" id="1504633.A0A2T7CLH1"/>
<comment type="similarity">
    <text evidence="3">In the C-terminal section; belongs to the protein kinase superfamily. Ser/Thr protein kinase family.</text>
</comment>
<protein>
    <recommendedName>
        <fullName evidence="17">Protein kinase domain-containing protein</fullName>
    </recommendedName>
</protein>